<protein>
    <submittedName>
        <fullName evidence="2">Hemerythrin HHE cation binding domain-containing protein</fullName>
    </submittedName>
</protein>
<reference evidence="3" key="1">
    <citation type="submission" date="2016-10" db="EMBL/GenBank/DDBJ databases">
        <authorList>
            <person name="Varghese N."/>
            <person name="Submissions S."/>
        </authorList>
    </citation>
    <scope>NUCLEOTIDE SEQUENCE [LARGE SCALE GENOMIC DNA]</scope>
    <source>
        <strain evidence="3">CGMCC 4.7047</strain>
    </source>
</reference>
<dbReference type="EMBL" id="FPAB01000006">
    <property type="protein sequence ID" value="SFT04434.1"/>
    <property type="molecule type" value="Genomic_DNA"/>
</dbReference>
<sequence length="216" mass="23875">MTDDERQQTVTSPGLKTMILAHRAMLRDLDRIARTATALAGAPDPDRTRHLAAYARRLTELIHHHHEGEDEVLWPALRERGADEEALTLLQEEHAALEGRLDGFGRAIEALSPDGTGAADLAKAATGVRELLAVHTADEERELAGRLAPALDPKLWARFEKSMVKSAARWTLTFMPPWLASVAEDSERGGVPAKPVAALMRSRLERRQRAAFGEHY</sequence>
<dbReference type="Proteomes" id="UP000198873">
    <property type="component" value="Unassembled WGS sequence"/>
</dbReference>
<name>A0A1I6USY0_9ACTN</name>
<evidence type="ECO:0000313" key="2">
    <source>
        <dbReference type="EMBL" id="SFT04434.1"/>
    </source>
</evidence>
<feature type="domain" description="Hemerythrin-like" evidence="1">
    <location>
        <begin position="16"/>
        <end position="146"/>
    </location>
</feature>
<keyword evidence="3" id="KW-1185">Reference proteome</keyword>
<accession>A0A1I6USY0</accession>
<gene>
    <name evidence="2" type="ORF">SAMN05444716_106149</name>
</gene>
<dbReference type="STRING" id="1176198.SAMN05444716_106149"/>
<proteinExistence type="predicted"/>
<dbReference type="Pfam" id="PF01814">
    <property type="entry name" value="Hemerythrin"/>
    <property type="match status" value="1"/>
</dbReference>
<dbReference type="AlphaFoldDB" id="A0A1I6USY0"/>
<evidence type="ECO:0000313" key="3">
    <source>
        <dbReference type="Proteomes" id="UP000198873"/>
    </source>
</evidence>
<evidence type="ECO:0000259" key="1">
    <source>
        <dbReference type="Pfam" id="PF01814"/>
    </source>
</evidence>
<dbReference type="InterPro" id="IPR012312">
    <property type="entry name" value="Hemerythrin-like"/>
</dbReference>
<organism evidence="2 3">
    <name type="scientific">Streptomyces harbinensis</name>
    <dbReference type="NCBI Taxonomy" id="1176198"/>
    <lineage>
        <taxon>Bacteria</taxon>
        <taxon>Bacillati</taxon>
        <taxon>Actinomycetota</taxon>
        <taxon>Actinomycetes</taxon>
        <taxon>Kitasatosporales</taxon>
        <taxon>Streptomycetaceae</taxon>
        <taxon>Streptomyces</taxon>
    </lineage>
</organism>
<dbReference type="Gene3D" id="1.20.120.520">
    <property type="entry name" value="nmb1532 protein domain like"/>
    <property type="match status" value="1"/>
</dbReference>
<dbReference type="CDD" id="cd12108">
    <property type="entry name" value="Hr-like"/>
    <property type="match status" value="1"/>
</dbReference>
<dbReference type="RefSeq" id="WP_019432777.1">
    <property type="nucleotide sequence ID" value="NZ_CP054938.1"/>
</dbReference>